<dbReference type="AlphaFoldDB" id="A0AAD7BX60"/>
<evidence type="ECO:0000313" key="4">
    <source>
        <dbReference type="Proteomes" id="UP001221142"/>
    </source>
</evidence>
<evidence type="ECO:0000313" key="3">
    <source>
        <dbReference type="EMBL" id="KAJ7632844.1"/>
    </source>
</evidence>
<organism evidence="3 4">
    <name type="scientific">Roridomyces roridus</name>
    <dbReference type="NCBI Taxonomy" id="1738132"/>
    <lineage>
        <taxon>Eukaryota</taxon>
        <taxon>Fungi</taxon>
        <taxon>Dikarya</taxon>
        <taxon>Basidiomycota</taxon>
        <taxon>Agaricomycotina</taxon>
        <taxon>Agaricomycetes</taxon>
        <taxon>Agaricomycetidae</taxon>
        <taxon>Agaricales</taxon>
        <taxon>Marasmiineae</taxon>
        <taxon>Mycenaceae</taxon>
        <taxon>Roridomyces</taxon>
    </lineage>
</organism>
<dbReference type="InterPro" id="IPR008972">
    <property type="entry name" value="Cupredoxin"/>
</dbReference>
<reference evidence="3" key="1">
    <citation type="submission" date="2023-03" db="EMBL/GenBank/DDBJ databases">
        <title>Massive genome expansion in bonnet fungi (Mycena s.s.) driven by repeated elements and novel gene families across ecological guilds.</title>
        <authorList>
            <consortium name="Lawrence Berkeley National Laboratory"/>
            <person name="Harder C.B."/>
            <person name="Miyauchi S."/>
            <person name="Viragh M."/>
            <person name="Kuo A."/>
            <person name="Thoen E."/>
            <person name="Andreopoulos B."/>
            <person name="Lu D."/>
            <person name="Skrede I."/>
            <person name="Drula E."/>
            <person name="Henrissat B."/>
            <person name="Morin E."/>
            <person name="Kohler A."/>
            <person name="Barry K."/>
            <person name="LaButti K."/>
            <person name="Morin E."/>
            <person name="Salamov A."/>
            <person name="Lipzen A."/>
            <person name="Mereny Z."/>
            <person name="Hegedus B."/>
            <person name="Baldrian P."/>
            <person name="Stursova M."/>
            <person name="Weitz H."/>
            <person name="Taylor A."/>
            <person name="Grigoriev I.V."/>
            <person name="Nagy L.G."/>
            <person name="Martin F."/>
            <person name="Kauserud H."/>
        </authorList>
    </citation>
    <scope>NUCLEOTIDE SEQUENCE</scope>
    <source>
        <strain evidence="3">9284</strain>
    </source>
</reference>
<dbReference type="PANTHER" id="PTHR34883">
    <property type="entry name" value="SERINE-RICH PROTEIN, PUTATIVE-RELATED-RELATED"/>
    <property type="match status" value="1"/>
</dbReference>
<evidence type="ECO:0008006" key="5">
    <source>
        <dbReference type="Google" id="ProtNLM"/>
    </source>
</evidence>
<name>A0AAD7BX60_9AGAR</name>
<evidence type="ECO:0000256" key="1">
    <source>
        <dbReference type="SAM" id="MobiDB-lite"/>
    </source>
</evidence>
<dbReference type="CDD" id="cd00920">
    <property type="entry name" value="Cupredoxin"/>
    <property type="match status" value="1"/>
</dbReference>
<sequence length="269" mass="25204">MRFSLAVAAIAAPVLSVVAQQNILVTVGANALLAFNPPNITANNGDTVTFQFQSKNHSVTQSTFADPCSIATAPQGIDSGFQLVAANATELPEWSFTITNASAPLWFFCAQTVPANHCHAGMVFSVNAKEGTAKSFEAYQASAKALANSAAAPSAGGAAPAASGGAAPAASGGAAPAASGGAPAASGGASPVAASGGAGAAPAPSGGASPVAGASGAPVVSGPSGSDSAVGAAATGGSNSTAAPPNAAGRVTSSAVSMLAAVGLAAMLL</sequence>
<accession>A0AAD7BX60</accession>
<protein>
    <recommendedName>
        <fullName evidence="5">Cupredoxin</fullName>
    </recommendedName>
</protein>
<proteinExistence type="predicted"/>
<dbReference type="Gene3D" id="2.60.40.420">
    <property type="entry name" value="Cupredoxins - blue copper proteins"/>
    <property type="match status" value="1"/>
</dbReference>
<feature type="compositionally biased region" description="Low complexity" evidence="1">
    <location>
        <begin position="157"/>
        <end position="244"/>
    </location>
</feature>
<evidence type="ECO:0000256" key="2">
    <source>
        <dbReference type="SAM" id="SignalP"/>
    </source>
</evidence>
<feature type="region of interest" description="Disordered" evidence="1">
    <location>
        <begin position="157"/>
        <end position="248"/>
    </location>
</feature>
<keyword evidence="2" id="KW-0732">Signal</keyword>
<feature type="chain" id="PRO_5042165916" description="Cupredoxin" evidence="2">
    <location>
        <begin position="20"/>
        <end position="269"/>
    </location>
</feature>
<dbReference type="Proteomes" id="UP001221142">
    <property type="component" value="Unassembled WGS sequence"/>
</dbReference>
<gene>
    <name evidence="3" type="ORF">FB45DRAFT_516876</name>
</gene>
<keyword evidence="4" id="KW-1185">Reference proteome</keyword>
<dbReference type="PANTHER" id="PTHR34883:SF15">
    <property type="entry name" value="EXTRACELLULAR SERINE-RICH PROTEIN"/>
    <property type="match status" value="1"/>
</dbReference>
<dbReference type="EMBL" id="JARKIF010000008">
    <property type="protein sequence ID" value="KAJ7632844.1"/>
    <property type="molecule type" value="Genomic_DNA"/>
</dbReference>
<feature type="signal peptide" evidence="2">
    <location>
        <begin position="1"/>
        <end position="19"/>
    </location>
</feature>
<dbReference type="InterPro" id="IPR052953">
    <property type="entry name" value="Ser-rich/MCO-related"/>
</dbReference>
<comment type="caution">
    <text evidence="3">The sequence shown here is derived from an EMBL/GenBank/DDBJ whole genome shotgun (WGS) entry which is preliminary data.</text>
</comment>
<dbReference type="SUPFAM" id="SSF49503">
    <property type="entry name" value="Cupredoxins"/>
    <property type="match status" value="1"/>
</dbReference>